<dbReference type="Gene3D" id="3.30.450.40">
    <property type="match status" value="1"/>
</dbReference>
<dbReference type="Pfam" id="PF00512">
    <property type="entry name" value="HisKA"/>
    <property type="match status" value="1"/>
</dbReference>
<dbReference type="EMBL" id="BAABGJ010000036">
    <property type="protein sequence ID" value="GAA4346453.1"/>
    <property type="molecule type" value="Genomic_DNA"/>
</dbReference>
<dbReference type="PANTHER" id="PTHR42878:SF15">
    <property type="entry name" value="BACTERIOPHYTOCHROME"/>
    <property type="match status" value="1"/>
</dbReference>
<keyword evidence="6" id="KW-0808">Transferase</keyword>
<dbReference type="Pfam" id="PF01590">
    <property type="entry name" value="GAF"/>
    <property type="match status" value="1"/>
</dbReference>
<dbReference type="InterPro" id="IPR003594">
    <property type="entry name" value="HATPase_dom"/>
</dbReference>
<dbReference type="InterPro" id="IPR001294">
    <property type="entry name" value="Phytochrome"/>
</dbReference>
<name>A0ABP8HWW3_9BURK</name>
<dbReference type="SMART" id="SM00065">
    <property type="entry name" value="GAF"/>
    <property type="match status" value="1"/>
</dbReference>
<dbReference type="Gene3D" id="3.30.450.270">
    <property type="match status" value="1"/>
</dbReference>
<evidence type="ECO:0000256" key="3">
    <source>
        <dbReference type="ARBA" id="ARBA00012438"/>
    </source>
</evidence>
<protein>
    <recommendedName>
        <fullName evidence="3">histidine kinase</fullName>
        <ecNumber evidence="3">2.7.13.3</ecNumber>
    </recommendedName>
</protein>
<gene>
    <name evidence="12" type="ORF">GCM10023165_31050</name>
</gene>
<evidence type="ECO:0000256" key="7">
    <source>
        <dbReference type="ARBA" id="ARBA00022777"/>
    </source>
</evidence>
<evidence type="ECO:0000256" key="1">
    <source>
        <dbReference type="ARBA" id="ARBA00000085"/>
    </source>
</evidence>
<evidence type="ECO:0000256" key="9">
    <source>
        <dbReference type="ARBA" id="ARBA00023170"/>
    </source>
</evidence>
<dbReference type="PROSITE" id="PS50046">
    <property type="entry name" value="PHYTOCHROME_2"/>
    <property type="match status" value="1"/>
</dbReference>
<dbReference type="SMART" id="SM00388">
    <property type="entry name" value="HisKA"/>
    <property type="match status" value="1"/>
</dbReference>
<dbReference type="Proteomes" id="UP001500975">
    <property type="component" value="Unassembled WGS sequence"/>
</dbReference>
<dbReference type="Gene3D" id="3.30.565.10">
    <property type="entry name" value="Histidine kinase-like ATPase, C-terminal domain"/>
    <property type="match status" value="1"/>
</dbReference>
<keyword evidence="7" id="KW-0418">Kinase</keyword>
<dbReference type="InterPro" id="IPR013515">
    <property type="entry name" value="Phytochrome_cen-reg"/>
</dbReference>
<evidence type="ECO:0000259" key="10">
    <source>
        <dbReference type="PROSITE" id="PS50046"/>
    </source>
</evidence>
<dbReference type="GO" id="GO:0005524">
    <property type="term" value="F:ATP binding"/>
    <property type="evidence" value="ECO:0007669"/>
    <property type="project" value="UniProtKB-KW"/>
</dbReference>
<evidence type="ECO:0000313" key="13">
    <source>
        <dbReference type="Proteomes" id="UP001500975"/>
    </source>
</evidence>
<dbReference type="SUPFAM" id="SSF55874">
    <property type="entry name" value="ATPase domain of HSP90 chaperone/DNA topoisomerase II/histidine kinase"/>
    <property type="match status" value="1"/>
</dbReference>
<dbReference type="Gene3D" id="1.10.287.130">
    <property type="match status" value="1"/>
</dbReference>
<organism evidence="12 13">
    <name type="scientific">Variovorax defluvii</name>
    <dbReference type="NCBI Taxonomy" id="913761"/>
    <lineage>
        <taxon>Bacteria</taxon>
        <taxon>Pseudomonadati</taxon>
        <taxon>Pseudomonadota</taxon>
        <taxon>Betaproteobacteria</taxon>
        <taxon>Burkholderiales</taxon>
        <taxon>Comamonadaceae</taxon>
        <taxon>Variovorax</taxon>
    </lineage>
</organism>
<dbReference type="Pfam" id="PF00360">
    <property type="entry name" value="PHY"/>
    <property type="match status" value="1"/>
</dbReference>
<keyword evidence="9" id="KW-0675">Receptor</keyword>
<dbReference type="SUPFAM" id="SSF55781">
    <property type="entry name" value="GAF domain-like"/>
    <property type="match status" value="2"/>
</dbReference>
<evidence type="ECO:0000313" key="12">
    <source>
        <dbReference type="EMBL" id="GAA4346453.1"/>
    </source>
</evidence>
<keyword evidence="12" id="KW-0067">ATP-binding</keyword>
<comment type="similarity">
    <text evidence="2">In the N-terminal section; belongs to the phytochrome family.</text>
</comment>
<dbReference type="SMART" id="SM00387">
    <property type="entry name" value="HATPase_c"/>
    <property type="match status" value="1"/>
</dbReference>
<evidence type="ECO:0000256" key="4">
    <source>
        <dbReference type="ARBA" id="ARBA00022543"/>
    </source>
</evidence>
<reference evidence="13" key="1">
    <citation type="journal article" date="2019" name="Int. J. Syst. Evol. Microbiol.">
        <title>The Global Catalogue of Microorganisms (GCM) 10K type strain sequencing project: providing services to taxonomists for standard genome sequencing and annotation.</title>
        <authorList>
            <consortium name="The Broad Institute Genomics Platform"/>
            <consortium name="The Broad Institute Genome Sequencing Center for Infectious Disease"/>
            <person name="Wu L."/>
            <person name="Ma J."/>
        </authorList>
    </citation>
    <scope>NUCLEOTIDE SEQUENCE [LARGE SCALE GENOMIC DNA]</scope>
    <source>
        <strain evidence="13">JCM 17804</strain>
    </source>
</reference>
<feature type="domain" description="Histidine kinase" evidence="11">
    <location>
        <begin position="481"/>
        <end position="696"/>
    </location>
</feature>
<comment type="catalytic activity">
    <reaction evidence="1">
        <text>ATP + protein L-histidine = ADP + protein N-phospho-L-histidine.</text>
        <dbReference type="EC" id="2.7.13.3"/>
    </reaction>
</comment>
<keyword evidence="8" id="KW-0157">Chromophore</keyword>
<evidence type="ECO:0000256" key="8">
    <source>
        <dbReference type="ARBA" id="ARBA00022991"/>
    </source>
</evidence>
<proteinExistence type="inferred from homology"/>
<dbReference type="InterPro" id="IPR005467">
    <property type="entry name" value="His_kinase_dom"/>
</dbReference>
<dbReference type="SUPFAM" id="SSF47384">
    <property type="entry name" value="Homodimeric domain of signal transducing histidine kinase"/>
    <property type="match status" value="1"/>
</dbReference>
<dbReference type="InterPro" id="IPR036890">
    <property type="entry name" value="HATPase_C_sf"/>
</dbReference>
<evidence type="ECO:0000256" key="2">
    <source>
        <dbReference type="ARBA" id="ARBA00006402"/>
    </source>
</evidence>
<keyword evidence="5" id="KW-0716">Sensory transduction</keyword>
<dbReference type="PROSITE" id="PS50109">
    <property type="entry name" value="HIS_KIN"/>
    <property type="match status" value="1"/>
</dbReference>
<accession>A0ABP8HWW3</accession>
<keyword evidence="12" id="KW-0547">Nucleotide-binding</keyword>
<keyword evidence="4" id="KW-0600">Photoreceptor protein</keyword>
<dbReference type="Pfam" id="PF02518">
    <property type="entry name" value="HATPase_c"/>
    <property type="match status" value="1"/>
</dbReference>
<evidence type="ECO:0000256" key="5">
    <source>
        <dbReference type="ARBA" id="ARBA00022606"/>
    </source>
</evidence>
<dbReference type="EC" id="2.7.13.3" evidence="3"/>
<evidence type="ECO:0000256" key="6">
    <source>
        <dbReference type="ARBA" id="ARBA00022679"/>
    </source>
</evidence>
<evidence type="ECO:0000259" key="11">
    <source>
        <dbReference type="PROSITE" id="PS50109"/>
    </source>
</evidence>
<dbReference type="InterPro" id="IPR043150">
    <property type="entry name" value="Phytochrome_PHY_sf"/>
</dbReference>
<keyword evidence="13" id="KW-1185">Reference proteome</keyword>
<dbReference type="InterPro" id="IPR003018">
    <property type="entry name" value="GAF"/>
</dbReference>
<dbReference type="PANTHER" id="PTHR42878">
    <property type="entry name" value="TWO-COMPONENT HISTIDINE KINASE"/>
    <property type="match status" value="1"/>
</dbReference>
<sequence length="704" mass="77103">MLVLDPDTLRVAAFSSNWAPAELEEAAASMRTRDLGELPVGGAAQSLGAVRIGQRVFDAAAHRTAKHLIAEYEPARPADGDEAPIYSLMRLFLPQLQQAASVEALTELAVAEMKRLTGFGRCLLYRFDEAGHGEVLAQVLDPGYDSYAGHHFPASDIPQQARELYLLNRFRLIADANYQPVPLQSTDPALGARDIDLSQSHLRSVSPIHLEYMRNMGTLASASVSIVIEGRLWGLISCHDHAPRHLSIPTRRACEHLGELLALQIQSKASNTLVGERLELRKLTLEIVAQLADSDATLQRLVSEASPLLRMARAAGAAVVLNDEVWSVGDTPDDAQVLALAEWIVGMGAEVYHSDCLGAHFAPARAYPARAAGVLAISISQVHRHLILWFRPEIVQTVTWAGEPRKTAIAEDGRIHPRHSFDSWVEHIRGRSTRWSDAELGAAGELRQALIGIVLRRAEELAAVAAELGRVNKELEAFSYTVSHDLRAPMRHIAGYVDLVVSQEGKQLSERSLRYLEHVREASAFAGQLVDALLDFSRMGRASLKRRAVDSSLLVADLVRELSRNERERRIEWNIDPALPVLHADALLLQVAVRNLLSNALKYSRGRDPARITVRGVRRPGGEGLEVEDNGVGFQMKYADKLFGVFQRLHAAEEFEGTGIGLANVKRIVERHGGEVWARGEAGSGAIVGFVLPPAPVVPPESGE</sequence>
<feature type="domain" description="Phytochrome chromophore attachment site" evidence="10">
    <location>
        <begin position="101"/>
        <end position="259"/>
    </location>
</feature>
<dbReference type="InterPro" id="IPR029016">
    <property type="entry name" value="GAF-like_dom_sf"/>
</dbReference>
<dbReference type="InterPro" id="IPR036097">
    <property type="entry name" value="HisK_dim/P_sf"/>
</dbReference>
<comment type="caution">
    <text evidence="12">The sequence shown here is derived from an EMBL/GenBank/DDBJ whole genome shotgun (WGS) entry which is preliminary data.</text>
</comment>
<dbReference type="InterPro" id="IPR003661">
    <property type="entry name" value="HisK_dim/P_dom"/>
</dbReference>
<dbReference type="InterPro" id="IPR016132">
    <property type="entry name" value="Phyto_chromo_attachment"/>
</dbReference>
<dbReference type="PRINTS" id="PR01033">
    <property type="entry name" value="PHYTOCHROME"/>
</dbReference>
<dbReference type="CDD" id="cd00082">
    <property type="entry name" value="HisKA"/>
    <property type="match status" value="1"/>
</dbReference>
<dbReference type="Gene3D" id="3.30.450.20">
    <property type="entry name" value="PAS domain"/>
    <property type="match status" value="1"/>
</dbReference>
<dbReference type="InterPro" id="IPR050351">
    <property type="entry name" value="BphY/WalK/GraS-like"/>
</dbReference>